<protein>
    <submittedName>
        <fullName evidence="1">Uncharacterized protein</fullName>
    </submittedName>
</protein>
<evidence type="ECO:0000313" key="1">
    <source>
        <dbReference type="EMBL" id="KAJ9082610.1"/>
    </source>
</evidence>
<accession>A0ACC2U702</accession>
<dbReference type="EMBL" id="QTSX02001427">
    <property type="protein sequence ID" value="KAJ9082610.1"/>
    <property type="molecule type" value="Genomic_DNA"/>
</dbReference>
<gene>
    <name evidence="1" type="ORF">DSO57_1002985</name>
</gene>
<reference evidence="1" key="1">
    <citation type="submission" date="2022-04" db="EMBL/GenBank/DDBJ databases">
        <title>Genome of the entomopathogenic fungus Entomophthora muscae.</title>
        <authorList>
            <person name="Elya C."/>
            <person name="Lovett B.R."/>
            <person name="Lee E."/>
            <person name="Macias A.M."/>
            <person name="Hajek A.E."/>
            <person name="De Bivort B.L."/>
            <person name="Kasson M.T."/>
            <person name="De Fine Licht H.H."/>
            <person name="Stajich J.E."/>
        </authorList>
    </citation>
    <scope>NUCLEOTIDE SEQUENCE</scope>
    <source>
        <strain evidence="1">Berkeley</strain>
    </source>
</reference>
<evidence type="ECO:0000313" key="2">
    <source>
        <dbReference type="Proteomes" id="UP001165960"/>
    </source>
</evidence>
<sequence length="233" mass="26766">MKSILVLAAVYFASVEPTLSSNGICNSDIKEITLVDELRTEASSEKELSFDIDTIKAQCKEKTAVKVFAGVTANATIELINRFGPFLARNGTVAIDIKANYIPKYDGINFYISEFEYKHDITSLLRGWKTQRQLSLTMLGTKWPGFRKELEKDPQLFSRFYLKFENIAAFKKISNQKLFTKKPKTRVYFLFDKETANDFKEIRKAAKWVKGVSYTRRFKGEVLLGTKSDQYPF</sequence>
<keyword evidence="2" id="KW-1185">Reference proteome</keyword>
<dbReference type="Proteomes" id="UP001165960">
    <property type="component" value="Unassembled WGS sequence"/>
</dbReference>
<organism evidence="1 2">
    <name type="scientific">Entomophthora muscae</name>
    <dbReference type="NCBI Taxonomy" id="34485"/>
    <lineage>
        <taxon>Eukaryota</taxon>
        <taxon>Fungi</taxon>
        <taxon>Fungi incertae sedis</taxon>
        <taxon>Zoopagomycota</taxon>
        <taxon>Entomophthoromycotina</taxon>
        <taxon>Entomophthoromycetes</taxon>
        <taxon>Entomophthorales</taxon>
        <taxon>Entomophthoraceae</taxon>
        <taxon>Entomophthora</taxon>
    </lineage>
</organism>
<name>A0ACC2U702_9FUNG</name>
<proteinExistence type="predicted"/>
<comment type="caution">
    <text evidence="1">The sequence shown here is derived from an EMBL/GenBank/DDBJ whole genome shotgun (WGS) entry which is preliminary data.</text>
</comment>